<evidence type="ECO:0000256" key="3">
    <source>
        <dbReference type="ARBA" id="ARBA00023163"/>
    </source>
</evidence>
<evidence type="ECO:0000313" key="5">
    <source>
        <dbReference type="EMBL" id="WOC11822.1"/>
    </source>
</evidence>
<keyword evidence="1" id="KW-0805">Transcription regulation</keyword>
<accession>A0AA97CTM9</accession>
<dbReference type="Gene3D" id="3.30.450.40">
    <property type="match status" value="1"/>
</dbReference>
<keyword evidence="3" id="KW-0804">Transcription</keyword>
<dbReference type="Pfam" id="PF00196">
    <property type="entry name" value="GerE"/>
    <property type="match status" value="1"/>
</dbReference>
<evidence type="ECO:0000259" key="4">
    <source>
        <dbReference type="PROSITE" id="PS50043"/>
    </source>
</evidence>
<dbReference type="SMART" id="SM00065">
    <property type="entry name" value="GAF"/>
    <property type="match status" value="1"/>
</dbReference>
<dbReference type="SUPFAM" id="SSF55781">
    <property type="entry name" value="GAF domain-like"/>
    <property type="match status" value="1"/>
</dbReference>
<sequence>MPVLHVCDVRDDTMVDVTVDTDSPPERGVPAEELSRRLRGPLARLRRRTGASLAFAGRVLPGDAPRIELFSFDGDLVGPLRGANLDPGHGLGGRVVGRARAEAIGDYIGSPLITHTYDEIIRAESLRAIVAAPIIVGRRQVGVLYAARRTAQEQLDSSLDVVVDEARTVEQQLAVADVLSSLRTDDEERDRSSWRTRVNDSYTQLRALADSVDDESMRARMLEIAAGLALDAPEDGPTVHLTPREQDVLALLGAGLANRAIAEHLGIGVYTVKDYVKTLMAKLDATSRFEAVVNARRARLVP</sequence>
<name>A0AA97CTM9_9ACTN</name>
<dbReference type="SUPFAM" id="SSF46894">
    <property type="entry name" value="C-terminal effector domain of the bipartite response regulators"/>
    <property type="match status" value="1"/>
</dbReference>
<evidence type="ECO:0000256" key="1">
    <source>
        <dbReference type="ARBA" id="ARBA00023015"/>
    </source>
</evidence>
<dbReference type="Gene3D" id="1.10.10.10">
    <property type="entry name" value="Winged helix-like DNA-binding domain superfamily/Winged helix DNA-binding domain"/>
    <property type="match status" value="1"/>
</dbReference>
<dbReference type="GO" id="GO:0003677">
    <property type="term" value="F:DNA binding"/>
    <property type="evidence" value="ECO:0007669"/>
    <property type="project" value="UniProtKB-KW"/>
</dbReference>
<feature type="domain" description="HTH luxR-type" evidence="4">
    <location>
        <begin position="234"/>
        <end position="299"/>
    </location>
</feature>
<dbReference type="InterPro" id="IPR039420">
    <property type="entry name" value="WalR-like"/>
</dbReference>
<keyword evidence="2" id="KW-0238">DNA-binding</keyword>
<dbReference type="SMART" id="SM00421">
    <property type="entry name" value="HTH_LUXR"/>
    <property type="match status" value="1"/>
</dbReference>
<dbReference type="EMBL" id="CP128986">
    <property type="protein sequence ID" value="WOC11822.1"/>
    <property type="molecule type" value="Genomic_DNA"/>
</dbReference>
<dbReference type="InterPro" id="IPR000792">
    <property type="entry name" value="Tscrpt_reg_LuxR_C"/>
</dbReference>
<gene>
    <name evidence="5" type="primary">ramA</name>
    <name evidence="5" type="ORF">MP11Mi_09020</name>
</gene>
<dbReference type="InterPro" id="IPR029016">
    <property type="entry name" value="GAF-like_dom_sf"/>
</dbReference>
<dbReference type="GO" id="GO:0006355">
    <property type="term" value="P:regulation of DNA-templated transcription"/>
    <property type="evidence" value="ECO:0007669"/>
    <property type="project" value="InterPro"/>
</dbReference>
<dbReference type="PROSITE" id="PS50043">
    <property type="entry name" value="HTH_LUXR_2"/>
    <property type="match status" value="1"/>
</dbReference>
<organism evidence="5">
    <name type="scientific">Gordonia sp. MP11Mi</name>
    <dbReference type="NCBI Taxonomy" id="3022769"/>
    <lineage>
        <taxon>Bacteria</taxon>
        <taxon>Bacillati</taxon>
        <taxon>Actinomycetota</taxon>
        <taxon>Actinomycetes</taxon>
        <taxon>Mycobacteriales</taxon>
        <taxon>Gordoniaceae</taxon>
        <taxon>Gordonia</taxon>
    </lineage>
</organism>
<dbReference type="InterPro" id="IPR016032">
    <property type="entry name" value="Sig_transdc_resp-reg_C-effctor"/>
</dbReference>
<dbReference type="AlphaFoldDB" id="A0AA97CTM9"/>
<dbReference type="PRINTS" id="PR00038">
    <property type="entry name" value="HTHLUXR"/>
</dbReference>
<evidence type="ECO:0000256" key="2">
    <source>
        <dbReference type="ARBA" id="ARBA00023125"/>
    </source>
</evidence>
<dbReference type="InterPro" id="IPR003018">
    <property type="entry name" value="GAF"/>
</dbReference>
<dbReference type="CDD" id="cd06170">
    <property type="entry name" value="LuxR_C_like"/>
    <property type="match status" value="1"/>
</dbReference>
<reference evidence="5" key="1">
    <citation type="submission" date="2023-06" db="EMBL/GenBank/DDBJ databases">
        <title>Gordonia sp. nov. and Pseudochrobactrum sp. nov., two species isolated from the burying beetle Nicrophorus vespilloides.</title>
        <authorList>
            <person name="Poehlein A."/>
            <person name="Guzman J."/>
            <person name="Daniel R."/>
            <person name="Vilcinskas A."/>
        </authorList>
    </citation>
    <scope>NUCLEOTIDE SEQUENCE</scope>
    <source>
        <strain evidence="5">MP11Mi</strain>
    </source>
</reference>
<protein>
    <submittedName>
        <fullName evidence="5">HTH-type transcriptional activator RamA</fullName>
    </submittedName>
</protein>
<dbReference type="InterPro" id="IPR036388">
    <property type="entry name" value="WH-like_DNA-bd_sf"/>
</dbReference>
<proteinExistence type="predicted"/>
<dbReference type="PANTHER" id="PTHR43214">
    <property type="entry name" value="TWO-COMPONENT RESPONSE REGULATOR"/>
    <property type="match status" value="1"/>
</dbReference>